<name>A0ABQ2KJZ5_9MICO</name>
<comment type="caution">
    <text evidence="1">The sequence shown here is derived from an EMBL/GenBank/DDBJ whole genome shotgun (WGS) entry which is preliminary data.</text>
</comment>
<accession>A0ABQ2KJZ5</accession>
<gene>
    <name evidence="1" type="ORF">GCM10010968_17760</name>
</gene>
<sequence>MTTRPGRWISVVLIVLGSFGALFAVGGGVVRGLASHDATNGSWSVDAAGADELRIATEAADVQVVFGDVGQATLEVTSSGTPRSSWSLEREGGAIVVGTERHRGLFGPGFGWADGDSDGWSWGWGDWDRRGGEQRAVLTLPAALERDGLDLSAEVQAGSLDADGDWDAVVLGLQAGGLDVAGSADSLDIEVAAGEARLDLAVAGDVGLDVSAGRVIGALTGDQPSSIVASASAGSIELDVPGGDYAVTQDVSAGSARILVDEDQDAASTIDATVSAGSVVLRGER</sequence>
<reference evidence="2" key="1">
    <citation type="journal article" date="2019" name="Int. J. Syst. Evol. Microbiol.">
        <title>The Global Catalogue of Microorganisms (GCM) 10K type strain sequencing project: providing services to taxonomists for standard genome sequencing and annotation.</title>
        <authorList>
            <consortium name="The Broad Institute Genomics Platform"/>
            <consortium name="The Broad Institute Genome Sequencing Center for Infectious Disease"/>
            <person name="Wu L."/>
            <person name="Ma J."/>
        </authorList>
    </citation>
    <scope>NUCLEOTIDE SEQUENCE [LARGE SCALE GENOMIC DNA]</scope>
    <source>
        <strain evidence="2">CGMCC 1.6960</strain>
    </source>
</reference>
<evidence type="ECO:0000313" key="1">
    <source>
        <dbReference type="EMBL" id="GGN85270.1"/>
    </source>
</evidence>
<dbReference type="Proteomes" id="UP000626982">
    <property type="component" value="Unassembled WGS sequence"/>
</dbReference>
<keyword evidence="2" id="KW-1185">Reference proteome</keyword>
<proteinExistence type="predicted"/>
<dbReference type="EMBL" id="BMLM01000001">
    <property type="protein sequence ID" value="GGN85270.1"/>
    <property type="molecule type" value="Genomic_DNA"/>
</dbReference>
<evidence type="ECO:0008006" key="3">
    <source>
        <dbReference type="Google" id="ProtNLM"/>
    </source>
</evidence>
<organism evidence="1 2">
    <name type="scientific">Agrococcus terreus</name>
    <dbReference type="NCBI Taxonomy" id="574649"/>
    <lineage>
        <taxon>Bacteria</taxon>
        <taxon>Bacillati</taxon>
        <taxon>Actinomycetota</taxon>
        <taxon>Actinomycetes</taxon>
        <taxon>Micrococcales</taxon>
        <taxon>Microbacteriaceae</taxon>
        <taxon>Agrococcus</taxon>
    </lineage>
</organism>
<protein>
    <recommendedName>
        <fullName evidence="3">Adhesin</fullName>
    </recommendedName>
</protein>
<evidence type="ECO:0000313" key="2">
    <source>
        <dbReference type="Proteomes" id="UP000626982"/>
    </source>
</evidence>
<dbReference type="RefSeq" id="WP_188717804.1">
    <property type="nucleotide sequence ID" value="NZ_BAABBD010000002.1"/>
</dbReference>